<evidence type="ECO:0000256" key="1">
    <source>
        <dbReference type="ARBA" id="ARBA00008455"/>
    </source>
</evidence>
<dbReference type="SMART" id="SM00645">
    <property type="entry name" value="Pept_C1"/>
    <property type="match status" value="1"/>
</dbReference>
<organism evidence="4 5">
    <name type="scientific">Arthrobacter glacialis</name>
    <dbReference type="NCBI Taxonomy" id="1664"/>
    <lineage>
        <taxon>Bacteria</taxon>
        <taxon>Bacillati</taxon>
        <taxon>Actinomycetota</taxon>
        <taxon>Actinomycetes</taxon>
        <taxon>Micrococcales</taxon>
        <taxon>Micrococcaceae</taxon>
        <taxon>Arthrobacter</taxon>
    </lineage>
</organism>
<dbReference type="InterPro" id="IPR058502">
    <property type="entry name" value="PLL-like_beta-prop"/>
</dbReference>
<gene>
    <name evidence="4" type="ORF">CVS27_15715</name>
</gene>
<name>A0A2S3ZTM5_ARTGL</name>
<dbReference type="SUPFAM" id="SSF89372">
    <property type="entry name" value="Fucose-specific lectin"/>
    <property type="match status" value="1"/>
</dbReference>
<dbReference type="SUPFAM" id="SSF54001">
    <property type="entry name" value="Cysteine proteinases"/>
    <property type="match status" value="1"/>
</dbReference>
<sequence length="574" mass="62265">MWEGRALTEGTTMATLDIHELSATLTSAEARWSPRITPQSLLSDEGKRALLGVIFTPADVAMRAAGPQEAAGLAARAFAPEVDWRNKNGNHVTAVRDQQYCGSCVSFACTAVVESMASIEHGQLLDLSEADSHFNSSHGPSCGGWNSHACMAQLQARGQVSETALPYSSAFDSPPVIDPATNLWKPYVRPTPNRADSQVSITNHGLIGDINERKSYLDSTGPCAASFDVYDDFYSYATGVYQHVTGNYVGGHCVEVIGYSESEQCWLVKNSWGTGWGMSGYFKIAYGQCNFDVYAFSTAQGVQLPPSHGWSGWESLGGIITSKPSAVSWGPNRIDAVARGTDSAIWHRWWDGSSWNGWESLGGGCQSGPAICSWESGRLDMFVVGTDHQLYHKWFDGGWSGWEALGGLLSSDPAAVSWGPNRIDVFARGMDSAMWHLWWDGSNWGGWESLGGVCDSAPAVASWGDNRLDTFVKGTDSQLYHQYWAGAGWSGWEALGGYVGGDLSAASWGPDRIDMFYPGAGFNMMHKWWDGSWSGEENLGGLLSSGTGVSTWAPGRLDCFVEGTDSAMWHKWYA</sequence>
<comment type="caution">
    <text evidence="4">The sequence shown here is derived from an EMBL/GenBank/DDBJ whole genome shotgun (WGS) entry which is preliminary data.</text>
</comment>
<dbReference type="Proteomes" id="UP000237061">
    <property type="component" value="Unassembled WGS sequence"/>
</dbReference>
<evidence type="ECO:0000259" key="3">
    <source>
        <dbReference type="SMART" id="SM00645"/>
    </source>
</evidence>
<dbReference type="PANTHER" id="PTHR12411">
    <property type="entry name" value="CYSTEINE PROTEASE FAMILY C1-RELATED"/>
    <property type="match status" value="1"/>
</dbReference>
<dbReference type="CDD" id="cd02248">
    <property type="entry name" value="Peptidase_C1A"/>
    <property type="match status" value="1"/>
</dbReference>
<dbReference type="Gene3D" id="2.120.10.70">
    <property type="entry name" value="Fucose-specific lectin"/>
    <property type="match status" value="2"/>
</dbReference>
<dbReference type="InterPro" id="IPR025661">
    <property type="entry name" value="Pept_asp_AS"/>
</dbReference>
<accession>A0A2S3ZTM5</accession>
<dbReference type="InterPro" id="IPR038765">
    <property type="entry name" value="Papain-like_cys_pep_sf"/>
</dbReference>
<protein>
    <recommendedName>
        <fullName evidence="3">Peptidase C1A papain C-terminal domain-containing protein</fullName>
    </recommendedName>
</protein>
<evidence type="ECO:0000313" key="5">
    <source>
        <dbReference type="Proteomes" id="UP000237061"/>
    </source>
</evidence>
<dbReference type="PROSITE" id="PS00640">
    <property type="entry name" value="THIOL_PROTEASE_ASN"/>
    <property type="match status" value="1"/>
</dbReference>
<dbReference type="GO" id="GO:0008234">
    <property type="term" value="F:cysteine-type peptidase activity"/>
    <property type="evidence" value="ECO:0007669"/>
    <property type="project" value="InterPro"/>
</dbReference>
<feature type="domain" description="Peptidase C1A papain C-terminal" evidence="3">
    <location>
        <begin position="78"/>
        <end position="299"/>
    </location>
</feature>
<dbReference type="InterPro" id="IPR000668">
    <property type="entry name" value="Peptidase_C1A_C"/>
</dbReference>
<keyword evidence="5" id="KW-1185">Reference proteome</keyword>
<keyword evidence="2" id="KW-1015">Disulfide bond</keyword>
<reference evidence="4 5" key="1">
    <citation type="submission" date="2018-01" db="EMBL/GenBank/DDBJ databases">
        <title>Arthrobacter sp. nov., from glaciers in China.</title>
        <authorList>
            <person name="Liu Q."/>
            <person name="Xin Y.-H."/>
        </authorList>
    </citation>
    <scope>NUCLEOTIDE SEQUENCE [LARGE SCALE GENOMIC DNA]</scope>
    <source>
        <strain evidence="4 5">HLT2-12-2</strain>
    </source>
</reference>
<proteinExistence type="inferred from homology"/>
<dbReference type="EMBL" id="PPXC01000014">
    <property type="protein sequence ID" value="POH72342.1"/>
    <property type="molecule type" value="Genomic_DNA"/>
</dbReference>
<dbReference type="AlphaFoldDB" id="A0A2S3ZTM5"/>
<dbReference type="GO" id="GO:0006508">
    <property type="term" value="P:proteolysis"/>
    <property type="evidence" value="ECO:0007669"/>
    <property type="project" value="InterPro"/>
</dbReference>
<dbReference type="CDD" id="cd22954">
    <property type="entry name" value="PLL_lectin"/>
    <property type="match status" value="1"/>
</dbReference>
<dbReference type="InterPro" id="IPR013128">
    <property type="entry name" value="Peptidase_C1A"/>
</dbReference>
<dbReference type="InterPro" id="IPR025660">
    <property type="entry name" value="Pept_his_AS"/>
</dbReference>
<dbReference type="Pfam" id="PF00112">
    <property type="entry name" value="Peptidase_C1"/>
    <property type="match status" value="1"/>
</dbReference>
<evidence type="ECO:0000256" key="2">
    <source>
        <dbReference type="ARBA" id="ARBA00023157"/>
    </source>
</evidence>
<dbReference type="Pfam" id="PF26607">
    <property type="entry name" value="DUF8189"/>
    <property type="match status" value="1"/>
</dbReference>
<dbReference type="Gene3D" id="3.90.70.10">
    <property type="entry name" value="Cysteine proteinases"/>
    <property type="match status" value="1"/>
</dbReference>
<evidence type="ECO:0000313" key="4">
    <source>
        <dbReference type="EMBL" id="POH72342.1"/>
    </source>
</evidence>
<comment type="similarity">
    <text evidence="1">Belongs to the peptidase C1 family.</text>
</comment>
<dbReference type="PROSITE" id="PS00639">
    <property type="entry name" value="THIOL_PROTEASE_HIS"/>
    <property type="match status" value="1"/>
</dbReference>
<dbReference type="InterPro" id="IPR039417">
    <property type="entry name" value="Peptidase_C1A_papain-like"/>
</dbReference>